<dbReference type="Pfam" id="PF13692">
    <property type="entry name" value="Glyco_trans_1_4"/>
    <property type="match status" value="1"/>
</dbReference>
<dbReference type="Proteomes" id="UP000595703">
    <property type="component" value="Chromosome"/>
</dbReference>
<reference evidence="5 6" key="4">
    <citation type="journal article" date="2020" name="Sci. Rep.">
        <title>beta-carboline chemical signals induce reveromycin production through a LuxR family regulator in Streptomyces sp. SN-593.</title>
        <authorList>
            <person name="Panthee S."/>
            <person name="Kito N."/>
            <person name="Hayashi T."/>
            <person name="Shimizu T."/>
            <person name="Ishikawa J."/>
            <person name="Hamamoto H."/>
            <person name="Osada H."/>
            <person name="Takahashi S."/>
        </authorList>
    </citation>
    <scope>NUCLEOTIDE SEQUENCE [LARGE SCALE GENOMIC DNA]</scope>
    <source>
        <strain evidence="5 6">SN-593</strain>
    </source>
</reference>
<keyword evidence="6" id="KW-1185">Reference proteome</keyword>
<evidence type="ECO:0000256" key="4">
    <source>
        <dbReference type="ARBA" id="ARBA00022679"/>
    </source>
</evidence>
<reference evidence="5 6" key="1">
    <citation type="journal article" date="2010" name="J. Bacteriol.">
        <title>Biochemical characterization of a novel indole prenyltransferase from Streptomyces sp. SN-593.</title>
        <authorList>
            <person name="Takahashi S."/>
            <person name="Takagi H."/>
            <person name="Toyoda A."/>
            <person name="Uramoto M."/>
            <person name="Nogawa T."/>
            <person name="Ueki M."/>
            <person name="Sakaki Y."/>
            <person name="Osada H."/>
        </authorList>
    </citation>
    <scope>NUCLEOTIDE SEQUENCE [LARGE SCALE GENOMIC DNA]</scope>
    <source>
        <strain evidence="5 6">SN-593</strain>
    </source>
</reference>
<protein>
    <recommendedName>
        <fullName evidence="2">D-inositol 3-phosphate glycosyltransferase</fullName>
    </recommendedName>
</protein>
<dbReference type="KEGG" id="arev:RVR_6405"/>
<organism evidence="5 6">
    <name type="scientific">Actinacidiphila reveromycinica</name>
    <dbReference type="NCBI Taxonomy" id="659352"/>
    <lineage>
        <taxon>Bacteria</taxon>
        <taxon>Bacillati</taxon>
        <taxon>Actinomycetota</taxon>
        <taxon>Actinomycetes</taxon>
        <taxon>Kitasatosporales</taxon>
        <taxon>Streptomycetaceae</taxon>
        <taxon>Actinacidiphila</taxon>
    </lineage>
</organism>
<dbReference type="GO" id="GO:0016757">
    <property type="term" value="F:glycosyltransferase activity"/>
    <property type="evidence" value="ECO:0007669"/>
    <property type="project" value="UniProtKB-KW"/>
</dbReference>
<dbReference type="Gene3D" id="3.40.50.2000">
    <property type="entry name" value="Glycogen Phosphorylase B"/>
    <property type="match status" value="1"/>
</dbReference>
<dbReference type="EMBL" id="AP018365">
    <property type="protein sequence ID" value="BBA99681.1"/>
    <property type="molecule type" value="Genomic_DNA"/>
</dbReference>
<evidence type="ECO:0000256" key="3">
    <source>
        <dbReference type="ARBA" id="ARBA00022676"/>
    </source>
</evidence>
<gene>
    <name evidence="5" type="ORF">RVR_6405</name>
</gene>
<evidence type="ECO:0000256" key="2">
    <source>
        <dbReference type="ARBA" id="ARBA00021292"/>
    </source>
</evidence>
<dbReference type="PANTHER" id="PTHR12526:SF640">
    <property type="entry name" value="COLANIC ACID BIOSYNTHESIS GLYCOSYLTRANSFERASE WCAL-RELATED"/>
    <property type="match status" value="1"/>
</dbReference>
<keyword evidence="3" id="KW-0328">Glycosyltransferase</keyword>
<evidence type="ECO:0000313" key="6">
    <source>
        <dbReference type="Proteomes" id="UP000595703"/>
    </source>
</evidence>
<dbReference type="SUPFAM" id="SSF53756">
    <property type="entry name" value="UDP-Glycosyltransferase/glycogen phosphorylase"/>
    <property type="match status" value="1"/>
</dbReference>
<reference evidence="5 6" key="3">
    <citation type="journal article" date="2011" name="Nat. Chem. Biol.">
        <title>Reveromycin A biosynthesis uses RevG and RevJ for stereospecific spiroacetal formation.</title>
        <authorList>
            <person name="Takahashi S."/>
            <person name="Toyoda A."/>
            <person name="Sekiyama Y."/>
            <person name="Takagi H."/>
            <person name="Nogawa T."/>
            <person name="Uramoto M."/>
            <person name="Suzuki R."/>
            <person name="Koshino H."/>
            <person name="Kumano T."/>
            <person name="Panthee S."/>
            <person name="Dairi T."/>
            <person name="Ishikawa J."/>
            <person name="Ikeda H."/>
            <person name="Sakaki Y."/>
            <person name="Osada H."/>
        </authorList>
    </citation>
    <scope>NUCLEOTIDE SEQUENCE [LARGE SCALE GENOMIC DNA]</scope>
    <source>
        <strain evidence="5 6">SN-593</strain>
    </source>
</reference>
<keyword evidence="4 5" id="KW-0808">Transferase</keyword>
<dbReference type="PANTHER" id="PTHR12526">
    <property type="entry name" value="GLYCOSYLTRANSFERASE"/>
    <property type="match status" value="1"/>
</dbReference>
<name>A0A7U3UW10_9ACTN</name>
<proteinExistence type="inferred from homology"/>
<sequence>MGSDAGMAEPSPRPALRVVIVTDGALDGDSRAVRVASAADTAGYAVTLVGTGPARSAPPSVTVRDVTVETALGGHRERRPRPGLRWPLAYRGAEAYERRTALLAAYRSLLATRAAELDVMHRPLPLQAFARAGHGLTLAGLAVRAGWTGLRAAQHRAAVERRRTPDTRLDDLAAELARLAFGRRAWRRLDPALLDQEVAYGPVLDAVRPHLIHALGHRALALAIRAALRAEGAGHRIEVVWDAPPHVPAATRRAAVVDDALLRSYAREADGVVTVGDRLAGELLVRHGLSTLPTVARNTPPATRVTGRRDAGVRARCRLGPDVPLLVHTGPVTPDRGASTVVEALPKLYDLHAAFVVPDPDDPYLAELRDRASRIGVHARLHVVRYVPVPEIPAFLSSADIGVLPVHQLPHHQTVLATRYYEYAHARLPVVVSDVRAMAAATLEAGNGEVFRARDTADFVRAVGAVLTNPRRYRKAYDRVELLRQWSWQTESAPLLDLYARLLGPLR</sequence>
<dbReference type="AlphaFoldDB" id="A0A7U3UW10"/>
<comment type="similarity">
    <text evidence="1">Belongs to the glycosyltransferase group 1 family. Glycosyltransferase 4 subfamily.</text>
</comment>
<evidence type="ECO:0000313" key="5">
    <source>
        <dbReference type="EMBL" id="BBA99681.1"/>
    </source>
</evidence>
<evidence type="ECO:0000256" key="1">
    <source>
        <dbReference type="ARBA" id="ARBA00009481"/>
    </source>
</evidence>
<accession>A0A7U3UW10</accession>
<reference evidence="5 6" key="2">
    <citation type="journal article" date="2011" name="J. Antibiot.">
        <title>Furaquinocins I and J: novel polyketide isoprenoid hybrid compounds from Streptomyces reveromyceticus SN-593.</title>
        <authorList>
            <person name="Panthee S."/>
            <person name="Takahashi S."/>
            <person name="Takagi H."/>
            <person name="Nogawa T."/>
            <person name="Oowada E."/>
            <person name="Uramoto M."/>
            <person name="Osada H."/>
        </authorList>
    </citation>
    <scope>NUCLEOTIDE SEQUENCE [LARGE SCALE GENOMIC DNA]</scope>
    <source>
        <strain evidence="5 6">SN-593</strain>
    </source>
</reference>